<gene>
    <name evidence="2" type="ORF">RM519_14000</name>
</gene>
<dbReference type="Gene3D" id="2.60.40.10">
    <property type="entry name" value="Immunoglobulins"/>
    <property type="match status" value="1"/>
</dbReference>
<accession>A0ABU2Y931</accession>
<name>A0ABU2Y931_9FLAO</name>
<comment type="caution">
    <text evidence="2">The sequence shown here is derived from an EMBL/GenBank/DDBJ whole genome shotgun (WGS) entry which is preliminary data.</text>
</comment>
<dbReference type="InterPro" id="IPR013783">
    <property type="entry name" value="Ig-like_fold"/>
</dbReference>
<keyword evidence="3" id="KW-1185">Reference proteome</keyword>
<dbReference type="RefSeq" id="WP_311594448.1">
    <property type="nucleotide sequence ID" value="NZ_JAVRHV010000036.1"/>
</dbReference>
<dbReference type="Proteomes" id="UP001252186">
    <property type="component" value="Unassembled WGS sequence"/>
</dbReference>
<proteinExistence type="predicted"/>
<feature type="non-terminal residue" evidence="2">
    <location>
        <position position="71"/>
    </location>
</feature>
<dbReference type="InterPro" id="IPR057078">
    <property type="entry name" value="HYR-4C"/>
</dbReference>
<dbReference type="Pfam" id="PF23237">
    <property type="entry name" value="HYR_4C"/>
    <property type="match status" value="1"/>
</dbReference>
<evidence type="ECO:0000313" key="3">
    <source>
        <dbReference type="Proteomes" id="UP001252186"/>
    </source>
</evidence>
<protein>
    <recommendedName>
        <fullName evidence="1">HYR-like domain-containing protein</fullName>
    </recommendedName>
</protein>
<evidence type="ECO:0000259" key="1">
    <source>
        <dbReference type="Pfam" id="PF23237"/>
    </source>
</evidence>
<feature type="non-terminal residue" evidence="2">
    <location>
        <position position="1"/>
    </location>
</feature>
<dbReference type="EMBL" id="JAVRHV010000036">
    <property type="protein sequence ID" value="MDT0554366.1"/>
    <property type="molecule type" value="Genomic_DNA"/>
</dbReference>
<reference evidence="2 3" key="1">
    <citation type="submission" date="2023-09" db="EMBL/GenBank/DDBJ databases">
        <authorList>
            <person name="Rey-Velasco X."/>
        </authorList>
    </citation>
    <scope>NUCLEOTIDE SEQUENCE [LARGE SCALE GENOMIC DNA]</scope>
    <source>
        <strain evidence="2 3">P050</strain>
    </source>
</reference>
<sequence length="71" mass="7281">ANVANLPTVTGQCDASVSAPTATDVCEGVITGTTTDPTSYTSQGTYTVTWTYDDGNGNTSSQNQTVIVDDT</sequence>
<organism evidence="2 3">
    <name type="scientific">Urechidicola vernalis</name>
    <dbReference type="NCBI Taxonomy" id="3075600"/>
    <lineage>
        <taxon>Bacteria</taxon>
        <taxon>Pseudomonadati</taxon>
        <taxon>Bacteroidota</taxon>
        <taxon>Flavobacteriia</taxon>
        <taxon>Flavobacteriales</taxon>
        <taxon>Flavobacteriaceae</taxon>
        <taxon>Urechidicola</taxon>
    </lineage>
</organism>
<evidence type="ECO:0000313" key="2">
    <source>
        <dbReference type="EMBL" id="MDT0554366.1"/>
    </source>
</evidence>
<feature type="domain" description="HYR-like" evidence="1">
    <location>
        <begin position="9"/>
        <end position="67"/>
    </location>
</feature>